<dbReference type="PANTHER" id="PTHR45841">
    <property type="entry name" value="MRNA TURNOVER PROTEIN 4 MRTO4"/>
    <property type="match status" value="1"/>
</dbReference>
<keyword evidence="16" id="KW-1185">Reference proteome</keyword>
<dbReference type="GO" id="GO:0003723">
    <property type="term" value="F:RNA binding"/>
    <property type="evidence" value="ECO:0007669"/>
    <property type="project" value="TreeGrafter"/>
</dbReference>
<evidence type="ECO:0000256" key="2">
    <source>
        <dbReference type="ARBA" id="ARBA00004496"/>
    </source>
</evidence>
<dbReference type="GO" id="GO:0005737">
    <property type="term" value="C:cytoplasm"/>
    <property type="evidence" value="ECO:0007669"/>
    <property type="project" value="UniProtKB-SubCell"/>
</dbReference>
<evidence type="ECO:0000256" key="10">
    <source>
        <dbReference type="ARBA" id="ARBA00023242"/>
    </source>
</evidence>
<evidence type="ECO:0000313" key="16">
    <source>
        <dbReference type="Proteomes" id="UP000567179"/>
    </source>
</evidence>
<dbReference type="AlphaFoldDB" id="A0A8H5B2A9"/>
<dbReference type="Proteomes" id="UP000567179">
    <property type="component" value="Unassembled WGS sequence"/>
</dbReference>
<dbReference type="GO" id="GO:0000027">
    <property type="term" value="P:ribosomal large subunit assembly"/>
    <property type="evidence" value="ECO:0007669"/>
    <property type="project" value="InterPro"/>
</dbReference>
<dbReference type="InterPro" id="IPR043164">
    <property type="entry name" value="Ribosomal_uL10-like_insert_sf"/>
</dbReference>
<gene>
    <name evidence="15" type="ORF">D9619_007223</name>
</gene>
<dbReference type="GO" id="GO:0005730">
    <property type="term" value="C:nucleolus"/>
    <property type="evidence" value="ECO:0007669"/>
    <property type="project" value="UniProtKB-SubCell"/>
</dbReference>
<evidence type="ECO:0000313" key="15">
    <source>
        <dbReference type="EMBL" id="KAF5315485.1"/>
    </source>
</evidence>
<dbReference type="Gene3D" id="3.40.50.1820">
    <property type="entry name" value="alpha/beta hydrolase"/>
    <property type="match status" value="1"/>
</dbReference>
<comment type="subunit">
    <text evidence="6">Associates with the pre-60S ribosomal particle.</text>
</comment>
<feature type="domain" description="Peptidase S9 prolyl oligopeptidase catalytic" evidence="13">
    <location>
        <begin position="781"/>
        <end position="978"/>
    </location>
</feature>
<evidence type="ECO:0000256" key="12">
    <source>
        <dbReference type="ARBA" id="ARBA00032829"/>
    </source>
</evidence>
<dbReference type="Pfam" id="PF00466">
    <property type="entry name" value="Ribosomal_L10"/>
    <property type="match status" value="1"/>
</dbReference>
<dbReference type="Gene3D" id="3.90.105.20">
    <property type="match status" value="1"/>
</dbReference>
<dbReference type="GO" id="GO:0008236">
    <property type="term" value="F:serine-type peptidase activity"/>
    <property type="evidence" value="ECO:0007669"/>
    <property type="project" value="InterPro"/>
</dbReference>
<evidence type="ECO:0000256" key="4">
    <source>
        <dbReference type="ARBA" id="ARBA00008889"/>
    </source>
</evidence>
<dbReference type="InterPro" id="IPR015943">
    <property type="entry name" value="WD40/YVTN_repeat-like_dom_sf"/>
</dbReference>
<dbReference type="Pfam" id="PF17777">
    <property type="entry name" value="RL10P_insert"/>
    <property type="match status" value="1"/>
</dbReference>
<proteinExistence type="inferred from homology"/>
<dbReference type="FunFam" id="3.90.105.20:FF:000003">
    <property type="entry name" value="Ribosome assembly factor mrt4"/>
    <property type="match status" value="1"/>
</dbReference>
<dbReference type="GO" id="GO:0006364">
    <property type="term" value="P:rRNA processing"/>
    <property type="evidence" value="ECO:0007669"/>
    <property type="project" value="TreeGrafter"/>
</dbReference>
<dbReference type="FunFam" id="3.30.70.1730:FF:000005">
    <property type="entry name" value="Ribosome assembly factor mrt4"/>
    <property type="match status" value="1"/>
</dbReference>
<reference evidence="15 16" key="1">
    <citation type="journal article" date="2020" name="ISME J.">
        <title>Uncovering the hidden diversity of litter-decomposition mechanisms in mushroom-forming fungi.</title>
        <authorList>
            <person name="Floudas D."/>
            <person name="Bentzer J."/>
            <person name="Ahren D."/>
            <person name="Johansson T."/>
            <person name="Persson P."/>
            <person name="Tunlid A."/>
        </authorList>
    </citation>
    <scope>NUCLEOTIDE SEQUENCE [LARGE SCALE GENOMIC DNA]</scope>
    <source>
        <strain evidence="15 16">CBS 101986</strain>
    </source>
</reference>
<evidence type="ECO:0000259" key="13">
    <source>
        <dbReference type="Pfam" id="PF00326"/>
    </source>
</evidence>
<comment type="caution">
    <text evidence="15">The sequence shown here is derived from an EMBL/GenBank/DDBJ whole genome shotgun (WGS) entry which is preliminary data.</text>
</comment>
<protein>
    <recommendedName>
        <fullName evidence="12">Dipeptidyl-peptidase V</fullName>
    </recommendedName>
    <alternativeName>
        <fullName evidence="11">mRNA turnover protein 4</fullName>
    </alternativeName>
</protein>
<dbReference type="SUPFAM" id="SSF160369">
    <property type="entry name" value="Ribosomal protein L10-like"/>
    <property type="match status" value="1"/>
</dbReference>
<accession>A0A8H5B2A9</accession>
<keyword evidence="7" id="KW-0963">Cytoplasm</keyword>
<dbReference type="Gene3D" id="2.130.10.10">
    <property type="entry name" value="YVTN repeat-like/Quinoprotein amine dehydrogenase"/>
    <property type="match status" value="1"/>
</dbReference>
<dbReference type="InterPro" id="IPR001375">
    <property type="entry name" value="Peptidase_S9_cat"/>
</dbReference>
<evidence type="ECO:0000256" key="7">
    <source>
        <dbReference type="ARBA" id="ARBA00022490"/>
    </source>
</evidence>
<dbReference type="InterPro" id="IPR033867">
    <property type="entry name" value="Mrt4"/>
</dbReference>
<dbReference type="InterPro" id="IPR029058">
    <property type="entry name" value="AB_hydrolase_fold"/>
</dbReference>
<dbReference type="InterPro" id="IPR040637">
    <property type="entry name" value="Ribosomal_uL10-like_insert"/>
</dbReference>
<dbReference type="PANTHER" id="PTHR45841:SF1">
    <property type="entry name" value="MRNA TURNOVER PROTEIN 4 HOMOLOG"/>
    <property type="match status" value="1"/>
</dbReference>
<name>A0A8H5B2A9_9AGAR</name>
<sequence length="987" mass="109785">MPRSKRSKLVSLTKVSKKTKEHKNAMMNELQTNADKWRYCWLFEVGSMRNAHLKTVRKLWKDSARMFFGRGAVMAKALGTTEAEEHKEGLAKLATQIKGQVGLFFTDTDPQEVIEWFADFQQPDFARAGNKATRTVILPVGPVMRHHSDPPEPFPHNEDPQLRKLGLTTTMNRGVPTLTNPHKLCEKDKTLSSEQAQLLKLMGFKMVTFRVALLARWDSTTGEVVQIEGSGLTADEKADEPSEEADEAEMIQTQTPLSAPASVMAPQDAEFAFKEGPGIFAPKDLIQLGRPGAPIVNSAGNLALVPFSQFSFDDKNNKKSAYIVSLESNGKAVQIPLEKGGEHFWLTPNTFAHVVAGEDHSEVHAYEVALDTSSSEQDKAYKSQGVIATIPSKTAGNFRYNEDTGNLVFSASVYPDGNLSTVAEQDKKWEERGNTALVYDDTYERHWDTWSGKKGSQLFSVKLSKSGDGKWLTQDDFKSPLQGTNHIHSKRDAQYTPVEPFGGTDDFDVSATHIVYTTKDPVLPVAWHTRQNIYIVPISGDKAPVELTSGSQGATHSPVFHPSGNKVAWLEMDKDGYEADRNKIVIYDLEKNVRFTTTQVWDRSPDAIVFSKDSDFIYLTAGDHATVKVWAIPVPPTPSQSTTDPSLDAKYTTPFALTHGRAASGLQTLSGGKVVFSLSSLTSPNDVFVIRNLNVVEEAILSGNVGSIKDVKLDQITHFSAEDLKDKDLAEGEKFYFKGALDKDVQGWAIKPKGWKEGDKKKWPVIFLIHGGPQGAWEDQWSTRWNPNIFAQQGYFVIMINPTGSTTFGQEFTDAIAEDWGGKPFTDMIAGWKFALDLYPEIDADRAAAAGASWGGYAINWIQGHPEFGFNFKALVCHDGVFDSTYNGFSTDELYFFNHEWGGRPWDEKSKKLSEKFSPANYVSKWSTPQLLIHGSKDYRLPETESIGAFHALQQLGIPSRLVIFPNENHWVLDHGNRFIGKYVGEN</sequence>
<dbReference type="CDD" id="cd05796">
    <property type="entry name" value="Ribosomal_P0_like"/>
    <property type="match status" value="1"/>
</dbReference>
<keyword evidence="8" id="KW-0645">Protease</keyword>
<comment type="function">
    <text evidence="1">Component of the ribosome assembly machinery. Nuclear paralog of the ribosomal protein P0, it binds pre-60S subunits at an early stage of assembly in the nucleolus, and is replaced by P0 in cytoplasmic pre-60S subunits and mature 80S ribosomes.</text>
</comment>
<dbReference type="InterPro" id="IPR043141">
    <property type="entry name" value="Ribosomal_uL10-like_sf"/>
</dbReference>
<dbReference type="GO" id="GO:0030687">
    <property type="term" value="C:preribosome, large subunit precursor"/>
    <property type="evidence" value="ECO:0007669"/>
    <property type="project" value="TreeGrafter"/>
</dbReference>
<evidence type="ECO:0000259" key="14">
    <source>
        <dbReference type="Pfam" id="PF17777"/>
    </source>
</evidence>
<dbReference type="InterPro" id="IPR001790">
    <property type="entry name" value="Ribosomal_uL10"/>
</dbReference>
<dbReference type="Pfam" id="PF00326">
    <property type="entry name" value="Peptidase_S9"/>
    <property type="match status" value="1"/>
</dbReference>
<keyword evidence="10" id="KW-0539">Nucleus</keyword>
<dbReference type="EMBL" id="JAACJJ010000043">
    <property type="protein sequence ID" value="KAF5315485.1"/>
    <property type="molecule type" value="Genomic_DNA"/>
</dbReference>
<evidence type="ECO:0000256" key="5">
    <source>
        <dbReference type="ARBA" id="ARBA00010040"/>
    </source>
</evidence>
<evidence type="ECO:0000256" key="9">
    <source>
        <dbReference type="ARBA" id="ARBA00022801"/>
    </source>
</evidence>
<dbReference type="Gene3D" id="3.30.70.1730">
    <property type="match status" value="1"/>
</dbReference>
<comment type="subcellular location">
    <subcellularLocation>
        <location evidence="2">Cytoplasm</location>
    </subcellularLocation>
    <subcellularLocation>
        <location evidence="3">Nucleus</location>
        <location evidence="3">Nucleolus</location>
    </subcellularLocation>
</comment>
<organism evidence="15 16">
    <name type="scientific">Psilocybe cf. subviscida</name>
    <dbReference type="NCBI Taxonomy" id="2480587"/>
    <lineage>
        <taxon>Eukaryota</taxon>
        <taxon>Fungi</taxon>
        <taxon>Dikarya</taxon>
        <taxon>Basidiomycota</taxon>
        <taxon>Agaricomycotina</taxon>
        <taxon>Agaricomycetes</taxon>
        <taxon>Agaricomycetidae</taxon>
        <taxon>Agaricales</taxon>
        <taxon>Agaricineae</taxon>
        <taxon>Strophariaceae</taxon>
        <taxon>Psilocybe</taxon>
    </lineage>
</organism>
<dbReference type="GO" id="GO:0000956">
    <property type="term" value="P:nuclear-transcribed mRNA catabolic process"/>
    <property type="evidence" value="ECO:0007669"/>
    <property type="project" value="TreeGrafter"/>
</dbReference>
<dbReference type="GO" id="GO:0006508">
    <property type="term" value="P:proteolysis"/>
    <property type="evidence" value="ECO:0007669"/>
    <property type="project" value="UniProtKB-KW"/>
</dbReference>
<keyword evidence="9" id="KW-0378">Hydrolase</keyword>
<evidence type="ECO:0000256" key="6">
    <source>
        <dbReference type="ARBA" id="ARBA00011117"/>
    </source>
</evidence>
<evidence type="ECO:0000256" key="3">
    <source>
        <dbReference type="ARBA" id="ARBA00004604"/>
    </source>
</evidence>
<dbReference type="SUPFAM" id="SSF53474">
    <property type="entry name" value="alpha/beta-Hydrolases"/>
    <property type="match status" value="1"/>
</dbReference>
<dbReference type="FunFam" id="3.40.50.1820:FF:000028">
    <property type="entry name" value="S9 family peptidase"/>
    <property type="match status" value="1"/>
</dbReference>
<evidence type="ECO:0000256" key="11">
    <source>
        <dbReference type="ARBA" id="ARBA00032578"/>
    </source>
</evidence>
<dbReference type="InterPro" id="IPR051742">
    <property type="entry name" value="Ribosome_Assembly_uL10"/>
</dbReference>
<comment type="similarity">
    <text evidence="4">Belongs to the universal ribosomal protein uL10 family.</text>
</comment>
<evidence type="ECO:0000256" key="8">
    <source>
        <dbReference type="ARBA" id="ARBA00022670"/>
    </source>
</evidence>
<dbReference type="SUPFAM" id="SSF82171">
    <property type="entry name" value="DPP6 N-terminal domain-like"/>
    <property type="match status" value="1"/>
</dbReference>
<feature type="domain" description="Large ribosomal subunit protein uL10-like insertion" evidence="14">
    <location>
        <begin position="126"/>
        <end position="203"/>
    </location>
</feature>
<comment type="similarity">
    <text evidence="5">Belongs to the peptidase S9C family.</text>
</comment>
<dbReference type="OrthoDB" id="416344at2759"/>
<evidence type="ECO:0000256" key="1">
    <source>
        <dbReference type="ARBA" id="ARBA00004046"/>
    </source>
</evidence>